<dbReference type="GO" id="GO:0005737">
    <property type="term" value="C:cytoplasm"/>
    <property type="evidence" value="ECO:0007005"/>
    <property type="project" value="WormBase"/>
</dbReference>
<dbReference type="EMBL" id="BX284604">
    <property type="protein sequence ID" value="CAM36368.1"/>
    <property type="molecule type" value="Genomic_DNA"/>
</dbReference>
<proteinExistence type="predicted"/>
<dbReference type="PANTHER" id="PTHR21402">
    <property type="entry name" value="GAMETOCYTE SPECIFIC FACTOR 1-RELATED"/>
    <property type="match status" value="1"/>
</dbReference>
<dbReference type="AlphaFoldDB" id="A3QMD6"/>
<feature type="domain" description="CHHC U11-48K-type" evidence="5">
    <location>
        <begin position="18"/>
        <end position="45"/>
    </location>
</feature>
<reference evidence="6 7" key="1">
    <citation type="journal article" date="1998" name="Science">
        <title>Genome sequence of the nematode C. elegans: a platform for investigating biology.</title>
        <authorList>
            <consortium name="The C. elegans sequencing consortium"/>
            <person name="Sulson J.E."/>
            <person name="Waterston R."/>
        </authorList>
    </citation>
    <scope>NUCLEOTIDE SEQUENCE [LARGE SCALE GENOMIC DNA]</scope>
    <source>
        <strain evidence="6 7">Bristol N2</strain>
    </source>
</reference>
<dbReference type="UCSC" id="T06A10.3">
    <property type="organism name" value="c. elegans"/>
</dbReference>
<evidence type="ECO:0000256" key="4">
    <source>
        <dbReference type="SAM" id="MobiDB-lite"/>
    </source>
</evidence>
<evidence type="ECO:0000256" key="1">
    <source>
        <dbReference type="ARBA" id="ARBA00022723"/>
    </source>
</evidence>
<dbReference type="Pfam" id="PF05253">
    <property type="entry name" value="zf-U11-48K"/>
    <property type="match status" value="2"/>
</dbReference>
<dbReference type="FunCoup" id="A3QMD6">
    <property type="interactions" value="264"/>
</dbReference>
<evidence type="ECO:0000259" key="5">
    <source>
        <dbReference type="PROSITE" id="PS51800"/>
    </source>
</evidence>
<dbReference type="ExpressionAtlas" id="A3QMD6">
    <property type="expression patterns" value="baseline and differential"/>
</dbReference>
<dbReference type="Proteomes" id="UP000001940">
    <property type="component" value="Chromosome IV"/>
</dbReference>
<keyword evidence="7" id="KW-1185">Reference proteome</keyword>
<dbReference type="SMR" id="A3QMD6"/>
<name>A3QMD6_CAEEL</name>
<feature type="region of interest" description="Disordered" evidence="4">
    <location>
        <begin position="109"/>
        <end position="141"/>
    </location>
</feature>
<dbReference type="STRING" id="6239.T06A10.3a.1"/>
<keyword evidence="3" id="KW-0862">Zinc</keyword>
<dbReference type="Bgee" id="WBGene00020286">
    <property type="expression patterns" value="Expressed in embryo and 4 other cell types or tissues"/>
</dbReference>
<dbReference type="PIR" id="T33653">
    <property type="entry name" value="T33653"/>
</dbReference>
<protein>
    <submittedName>
        <fullName evidence="6">CHHC U11-48K-type domain-containing protein</fullName>
    </submittedName>
</protein>
<dbReference type="OrthoDB" id="5839404at2759"/>
<dbReference type="RefSeq" id="NP_503000.1">
    <property type="nucleotide sequence ID" value="NM_070599.3"/>
</dbReference>
<sequence length="169" mass="19905">MASGESEAPGTSKNDRFSITCPYNSDHKVSMEEFNTHLWKCRTEKLHFYPHSLKLKRCSYNMRHFLPEEELQFHEIFCKRQSADLRRQLSLEPLELNVAEHLAAQKLRKEYEKDEESLDGSDDSDEDEEEKNLSVTSEIEKSDVEEVEMMLETINRLAYLEMKNDNLIL</sequence>
<evidence type="ECO:0000256" key="2">
    <source>
        <dbReference type="ARBA" id="ARBA00022771"/>
    </source>
</evidence>
<dbReference type="IntAct" id="A3QMD6">
    <property type="interactions" value="1"/>
</dbReference>
<dbReference type="InterPro" id="IPR022776">
    <property type="entry name" value="TRM13/UPF0224_CHHC_Znf_dom"/>
</dbReference>
<evidence type="ECO:0000313" key="6">
    <source>
        <dbReference type="EMBL" id="CAM36368.1"/>
    </source>
</evidence>
<dbReference type="HOGENOM" id="CLU_112601_0_0_1"/>
<feature type="compositionally biased region" description="Acidic residues" evidence="4">
    <location>
        <begin position="113"/>
        <end position="130"/>
    </location>
</feature>
<evidence type="ECO:0000313" key="7">
    <source>
        <dbReference type="Proteomes" id="UP000001940"/>
    </source>
</evidence>
<keyword evidence="2" id="KW-0863">Zinc-finger</keyword>
<gene>
    <name evidence="6 8" type="primary">gtsf-1</name>
    <name evidence="6" type="ORF">CELE_T06A10.3</name>
    <name evidence="8" type="ORF">T06A10.3</name>
</gene>
<dbReference type="GO" id="GO:0008270">
    <property type="term" value="F:zinc ion binding"/>
    <property type="evidence" value="ECO:0007669"/>
    <property type="project" value="UniProtKB-KW"/>
</dbReference>
<evidence type="ECO:0000313" key="8">
    <source>
        <dbReference type="WormBase" id="T06A10.3a"/>
    </source>
</evidence>
<dbReference type="InParanoid" id="A3QMD6"/>
<dbReference type="WormBase" id="T06A10.3a">
    <property type="protein sequence ID" value="CE19560"/>
    <property type="gene ID" value="WBGene00020286"/>
    <property type="gene designation" value="gtsf-1"/>
</dbReference>
<dbReference type="AGR" id="WB:WBGene00020286"/>
<keyword evidence="1" id="KW-0479">Metal-binding</keyword>
<dbReference type="PRO" id="PR:A3QMD6"/>
<dbReference type="PANTHER" id="PTHR21402:SF5">
    <property type="entry name" value="GAMETOCYTE SPECIFIC FACTOR 1"/>
    <property type="match status" value="1"/>
</dbReference>
<dbReference type="InterPro" id="IPR036236">
    <property type="entry name" value="Znf_C2H2_sf"/>
</dbReference>
<evidence type="ECO:0000256" key="3">
    <source>
        <dbReference type="ARBA" id="ARBA00022833"/>
    </source>
</evidence>
<dbReference type="PaxDb" id="6239-T06A10.3"/>
<accession>A3QMD6</accession>
<dbReference type="SUPFAM" id="SSF57667">
    <property type="entry name" value="beta-beta-alpha zinc fingers"/>
    <property type="match status" value="1"/>
</dbReference>
<dbReference type="PROSITE" id="PS51800">
    <property type="entry name" value="ZF_CHHC_U11_48K"/>
    <property type="match status" value="1"/>
</dbReference>
<dbReference type="eggNOG" id="KOG4376">
    <property type="taxonomic scope" value="Eukaryota"/>
</dbReference>
<dbReference type="OMA" id="YPHSLKL"/>
<dbReference type="GeneID" id="178471"/>
<dbReference type="InterPro" id="IPR051591">
    <property type="entry name" value="UPF0224_FAM112_RNA_Proc"/>
</dbReference>
<organism evidence="6 7">
    <name type="scientific">Caenorhabditis elegans</name>
    <dbReference type="NCBI Taxonomy" id="6239"/>
    <lineage>
        <taxon>Eukaryota</taxon>
        <taxon>Metazoa</taxon>
        <taxon>Ecdysozoa</taxon>
        <taxon>Nematoda</taxon>
        <taxon>Chromadorea</taxon>
        <taxon>Rhabditida</taxon>
        <taxon>Rhabditina</taxon>
        <taxon>Rhabditomorpha</taxon>
        <taxon>Rhabditoidea</taxon>
        <taxon>Rhabditidae</taxon>
        <taxon>Peloderinae</taxon>
        <taxon>Caenorhabditis</taxon>
    </lineage>
</organism>
<dbReference type="CTD" id="178471"/>